<keyword evidence="1" id="KW-0472">Membrane</keyword>
<gene>
    <name evidence="2" type="ORF">OKIOD_LOCUS5644</name>
</gene>
<protein>
    <submittedName>
        <fullName evidence="2">Oidioi.mRNA.OKI2018_I69.XSR.g14086.t1.cds</fullName>
    </submittedName>
</protein>
<keyword evidence="1" id="KW-0812">Transmembrane</keyword>
<accession>A0ABN7S9B2</accession>
<feature type="transmembrane region" description="Helical" evidence="1">
    <location>
        <begin position="58"/>
        <end position="82"/>
    </location>
</feature>
<sequence>MKQEITFAPIPFGMISVLVVILIGFLYGITTIDRNIYQLIKAARHDQMIENVENEGTLLLICIGFPMTLLLIMIGIGMNSWTASSGIQLKRRYIFKTRNYYFLIEDICFRPSSSTSVGS</sequence>
<evidence type="ECO:0000313" key="3">
    <source>
        <dbReference type="Proteomes" id="UP001158576"/>
    </source>
</evidence>
<feature type="transmembrane region" description="Helical" evidence="1">
    <location>
        <begin position="7"/>
        <end position="29"/>
    </location>
</feature>
<dbReference type="EMBL" id="OU015569">
    <property type="protein sequence ID" value="CAG5095220.1"/>
    <property type="molecule type" value="Genomic_DNA"/>
</dbReference>
<name>A0ABN7S9B2_OIKDI</name>
<reference evidence="2 3" key="1">
    <citation type="submission" date="2021-04" db="EMBL/GenBank/DDBJ databases">
        <authorList>
            <person name="Bliznina A."/>
        </authorList>
    </citation>
    <scope>NUCLEOTIDE SEQUENCE [LARGE SCALE GENOMIC DNA]</scope>
</reference>
<keyword evidence="1" id="KW-1133">Transmembrane helix</keyword>
<keyword evidence="3" id="KW-1185">Reference proteome</keyword>
<evidence type="ECO:0000256" key="1">
    <source>
        <dbReference type="SAM" id="Phobius"/>
    </source>
</evidence>
<organism evidence="2 3">
    <name type="scientific">Oikopleura dioica</name>
    <name type="common">Tunicate</name>
    <dbReference type="NCBI Taxonomy" id="34765"/>
    <lineage>
        <taxon>Eukaryota</taxon>
        <taxon>Metazoa</taxon>
        <taxon>Chordata</taxon>
        <taxon>Tunicata</taxon>
        <taxon>Appendicularia</taxon>
        <taxon>Copelata</taxon>
        <taxon>Oikopleuridae</taxon>
        <taxon>Oikopleura</taxon>
    </lineage>
</organism>
<dbReference type="Proteomes" id="UP001158576">
    <property type="component" value="Chromosome XSR"/>
</dbReference>
<proteinExistence type="predicted"/>
<evidence type="ECO:0000313" key="2">
    <source>
        <dbReference type="EMBL" id="CAG5095220.1"/>
    </source>
</evidence>